<dbReference type="InterPro" id="IPR020103">
    <property type="entry name" value="PsdUridine_synth_cat_dom_sf"/>
</dbReference>
<dbReference type="InterPro" id="IPR020094">
    <property type="entry name" value="TruA/RsuA/RluB/E/F_N"/>
</dbReference>
<sequence>MAAAAAGGDGEAAVMRAEVAALRLRVQELERENQRLGKIASRCTCGSSKDDSAASSPVVSESLSSSKQEPQKNVKSHCRGCQVGVVSHCPKQLIALKIMYFGQRFYGFASEAHTEPTVESEIFKALERAKLLVGSRKESCYSRCGRTDKGVSATGQVISLFLRSNIKDAKLDVLDNKSEIDYVKVLNRILPHDIRVIGWCPVAGDFLARSNYDELWAITIKGSAFLWHQVRCMVAVLFLIGQGLESPCIVDSLLDITKTPRKPQYKMASEIPLILRSCLFDEVNFMCSSEASQALIEHLKDEYHQYMLQAAIFCEALSCLCSPEPDPFEPRHKKRNHIPLMSRQTEPSYEERIAKVKTKSAGSV</sequence>
<reference evidence="6" key="2">
    <citation type="submission" date="2015-03" db="UniProtKB">
        <authorList>
            <consortium name="EnsemblPlants"/>
        </authorList>
    </citation>
    <scope>IDENTIFICATION</scope>
</reference>
<dbReference type="GO" id="GO:0031119">
    <property type="term" value="P:tRNA pseudouridine synthesis"/>
    <property type="evidence" value="ECO:0007669"/>
    <property type="project" value="TreeGrafter"/>
</dbReference>
<organism evidence="6">
    <name type="scientific">Oryza barthii</name>
    <dbReference type="NCBI Taxonomy" id="65489"/>
    <lineage>
        <taxon>Eukaryota</taxon>
        <taxon>Viridiplantae</taxon>
        <taxon>Streptophyta</taxon>
        <taxon>Embryophyta</taxon>
        <taxon>Tracheophyta</taxon>
        <taxon>Spermatophyta</taxon>
        <taxon>Magnoliopsida</taxon>
        <taxon>Liliopsida</taxon>
        <taxon>Poales</taxon>
        <taxon>Poaceae</taxon>
        <taxon>BOP clade</taxon>
        <taxon>Oryzoideae</taxon>
        <taxon>Oryzeae</taxon>
        <taxon>Oryzinae</taxon>
        <taxon>Oryza</taxon>
    </lineage>
</organism>
<dbReference type="GO" id="GO:0160147">
    <property type="term" value="F:tRNA pseudouridine(38-40) synthase activity"/>
    <property type="evidence" value="ECO:0007669"/>
    <property type="project" value="UniProtKB-EC"/>
</dbReference>
<dbReference type="PANTHER" id="PTHR11142:SF5">
    <property type="entry name" value="TRNA PSEUDOURIDINE(38_39) SYNTHASE"/>
    <property type="match status" value="1"/>
</dbReference>
<dbReference type="Gene3D" id="3.30.70.580">
    <property type="entry name" value="Pseudouridine synthase I, catalytic domain, N-terminal subdomain"/>
    <property type="match status" value="1"/>
</dbReference>
<evidence type="ECO:0000259" key="5">
    <source>
        <dbReference type="Pfam" id="PF01416"/>
    </source>
</evidence>
<name>A0A0D3FJ64_9ORYZ</name>
<dbReference type="SUPFAM" id="SSF55120">
    <property type="entry name" value="Pseudouridine synthase"/>
    <property type="match status" value="1"/>
</dbReference>
<proteinExistence type="inferred from homology"/>
<dbReference type="PANTHER" id="PTHR11142">
    <property type="entry name" value="PSEUDOURIDYLATE SYNTHASE"/>
    <property type="match status" value="1"/>
</dbReference>
<protein>
    <recommendedName>
        <fullName evidence="2">tRNA pseudouridine synthase</fullName>
        <ecNumber evidence="2">5.4.99.12</ecNumber>
    </recommendedName>
</protein>
<dbReference type="Gramene" id="OBART03G19490.3">
    <property type="protein sequence ID" value="OBART03G19490.3"/>
    <property type="gene ID" value="OBART03G19490"/>
</dbReference>
<evidence type="ECO:0000256" key="1">
    <source>
        <dbReference type="ARBA" id="ARBA00023235"/>
    </source>
</evidence>
<keyword evidence="7" id="KW-1185">Reference proteome</keyword>
<dbReference type="GO" id="GO:0005737">
    <property type="term" value="C:cytoplasm"/>
    <property type="evidence" value="ECO:0007669"/>
    <property type="project" value="TreeGrafter"/>
</dbReference>
<dbReference type="EC" id="5.4.99.12" evidence="2"/>
<evidence type="ECO:0000256" key="4">
    <source>
        <dbReference type="SAM" id="MobiDB-lite"/>
    </source>
</evidence>
<dbReference type="GO" id="GO:0003723">
    <property type="term" value="F:RNA binding"/>
    <property type="evidence" value="ECO:0007669"/>
    <property type="project" value="InterPro"/>
</dbReference>
<dbReference type="Pfam" id="PF01416">
    <property type="entry name" value="PseudoU_synth_1"/>
    <property type="match status" value="1"/>
</dbReference>
<dbReference type="EnsemblPlants" id="OBART03G19490.3">
    <property type="protein sequence ID" value="OBART03G19490.3"/>
    <property type="gene ID" value="OBART03G19490"/>
</dbReference>
<feature type="region of interest" description="Disordered" evidence="4">
    <location>
        <begin position="44"/>
        <end position="71"/>
    </location>
</feature>
<reference evidence="6" key="1">
    <citation type="journal article" date="2009" name="Rice">
        <title>De Novo Next Generation Sequencing of Plant Genomes.</title>
        <authorList>
            <person name="Rounsley S."/>
            <person name="Marri P.R."/>
            <person name="Yu Y."/>
            <person name="He R."/>
            <person name="Sisneros N."/>
            <person name="Goicoechea J.L."/>
            <person name="Lee S.J."/>
            <person name="Angelova A."/>
            <person name="Kudrna D."/>
            <person name="Luo M."/>
            <person name="Affourtit J."/>
            <person name="Desany B."/>
            <person name="Knight J."/>
            <person name="Niazi F."/>
            <person name="Egholm M."/>
            <person name="Wing R.A."/>
        </authorList>
    </citation>
    <scope>NUCLEOTIDE SEQUENCE [LARGE SCALE GENOMIC DNA]</scope>
    <source>
        <strain evidence="6">cv. IRGC 105608</strain>
    </source>
</reference>
<comment type="catalytic activity">
    <reaction evidence="2">
        <text>uridine(38/39/40) in tRNA = pseudouridine(38/39/40) in tRNA</text>
        <dbReference type="Rhea" id="RHEA:22376"/>
        <dbReference type="Rhea" id="RHEA-COMP:10085"/>
        <dbReference type="Rhea" id="RHEA-COMP:10087"/>
        <dbReference type="ChEBI" id="CHEBI:65314"/>
        <dbReference type="ChEBI" id="CHEBI:65315"/>
        <dbReference type="EC" id="5.4.99.12"/>
    </reaction>
</comment>
<dbReference type="Proteomes" id="UP000026960">
    <property type="component" value="Chromosome 3"/>
</dbReference>
<feature type="region of interest" description="Disordered" evidence="4">
    <location>
        <begin position="329"/>
        <end position="364"/>
    </location>
</feature>
<keyword evidence="3" id="KW-0175">Coiled coil</keyword>
<dbReference type="GO" id="GO:1990481">
    <property type="term" value="P:mRNA pseudouridine synthesis"/>
    <property type="evidence" value="ECO:0007669"/>
    <property type="project" value="TreeGrafter"/>
</dbReference>
<dbReference type="InterPro" id="IPR001406">
    <property type="entry name" value="PsdUridine_synth_TruA"/>
</dbReference>
<keyword evidence="1 2" id="KW-0413">Isomerase</keyword>
<evidence type="ECO:0000256" key="2">
    <source>
        <dbReference type="RuleBase" id="RU003792"/>
    </source>
</evidence>
<evidence type="ECO:0000313" key="6">
    <source>
        <dbReference type="EnsemblPlants" id="OBART03G19490.3"/>
    </source>
</evidence>
<dbReference type="GO" id="GO:0005634">
    <property type="term" value="C:nucleus"/>
    <property type="evidence" value="ECO:0007669"/>
    <property type="project" value="TreeGrafter"/>
</dbReference>
<accession>A0A0D3FJ64</accession>
<dbReference type="AlphaFoldDB" id="A0A0D3FJ64"/>
<feature type="domain" description="Pseudouridine synthase I TruA alpha/beta" evidence="5">
    <location>
        <begin position="213"/>
        <end position="281"/>
    </location>
</feature>
<evidence type="ECO:0000256" key="3">
    <source>
        <dbReference type="SAM" id="Coils"/>
    </source>
</evidence>
<comment type="similarity">
    <text evidence="2">Belongs to the tRNA pseudouridine synthase TruA family.</text>
</comment>
<dbReference type="FunFam" id="3.30.70.580:FF:000012">
    <property type="entry name" value="tRNA pseudouridine synthase"/>
    <property type="match status" value="1"/>
</dbReference>
<evidence type="ECO:0000313" key="7">
    <source>
        <dbReference type="Proteomes" id="UP000026960"/>
    </source>
</evidence>
<feature type="compositionally biased region" description="Low complexity" evidence="4">
    <location>
        <begin position="53"/>
        <end position="68"/>
    </location>
</feature>
<feature type="coiled-coil region" evidence="3">
    <location>
        <begin position="12"/>
        <end position="39"/>
    </location>
</feature>
<dbReference type="InterPro" id="IPR020097">
    <property type="entry name" value="PsdUridine_synth_TruA_a/b_dom"/>
</dbReference>
<keyword evidence="2" id="KW-0819">tRNA processing</keyword>